<reference evidence="1 2" key="1">
    <citation type="submission" date="2019-11" db="EMBL/GenBank/DDBJ databases">
        <title>Whole genome sequence of Oryza granulata.</title>
        <authorList>
            <person name="Li W."/>
        </authorList>
    </citation>
    <scope>NUCLEOTIDE SEQUENCE [LARGE SCALE GENOMIC DNA]</scope>
    <source>
        <strain evidence="2">cv. Menghai</strain>
        <tissue evidence="1">Leaf</tissue>
    </source>
</reference>
<comment type="caution">
    <text evidence="1">The sequence shown here is derived from an EMBL/GenBank/DDBJ whole genome shotgun (WGS) entry which is preliminary data.</text>
</comment>
<accession>A0A6G1D5I8</accession>
<dbReference type="AlphaFoldDB" id="A0A6G1D5I8"/>
<organism evidence="1 2">
    <name type="scientific">Oryza meyeriana var. granulata</name>
    <dbReference type="NCBI Taxonomy" id="110450"/>
    <lineage>
        <taxon>Eukaryota</taxon>
        <taxon>Viridiplantae</taxon>
        <taxon>Streptophyta</taxon>
        <taxon>Embryophyta</taxon>
        <taxon>Tracheophyta</taxon>
        <taxon>Spermatophyta</taxon>
        <taxon>Magnoliopsida</taxon>
        <taxon>Liliopsida</taxon>
        <taxon>Poales</taxon>
        <taxon>Poaceae</taxon>
        <taxon>BOP clade</taxon>
        <taxon>Oryzoideae</taxon>
        <taxon>Oryzeae</taxon>
        <taxon>Oryzinae</taxon>
        <taxon>Oryza</taxon>
        <taxon>Oryza meyeriana</taxon>
    </lineage>
</organism>
<evidence type="ECO:0000313" key="1">
    <source>
        <dbReference type="EMBL" id="KAF0907414.1"/>
    </source>
</evidence>
<sequence length="74" mass="8770">MYHLLKEWSQVFPSPVDSLEMYHLLKEWSQVFPSPVDSLEMYHLLKEWSQFNRSFPLSSSFAPDVSCNLDLFLT</sequence>
<keyword evidence="2" id="KW-1185">Reference proteome</keyword>
<name>A0A6G1D5I8_9ORYZ</name>
<dbReference type="Proteomes" id="UP000479710">
    <property type="component" value="Unassembled WGS sequence"/>
</dbReference>
<protein>
    <submittedName>
        <fullName evidence="1">Uncharacterized protein</fullName>
    </submittedName>
</protein>
<gene>
    <name evidence="1" type="ORF">E2562_017355</name>
</gene>
<evidence type="ECO:0000313" key="2">
    <source>
        <dbReference type="Proteomes" id="UP000479710"/>
    </source>
</evidence>
<dbReference type="EMBL" id="SPHZ02000007">
    <property type="protein sequence ID" value="KAF0907414.1"/>
    <property type="molecule type" value="Genomic_DNA"/>
</dbReference>
<proteinExistence type="predicted"/>